<reference evidence="1 2" key="1">
    <citation type="submission" date="2015-09" db="EMBL/GenBank/DDBJ databases">
        <title>Genome sequencing project for genomic taxonomy and phylogenomics of Bacillus-like bacteria.</title>
        <authorList>
            <person name="Liu B."/>
            <person name="Wang J."/>
            <person name="Zhu Y."/>
            <person name="Liu G."/>
            <person name="Chen Q."/>
            <person name="Chen Z."/>
            <person name="Lan J."/>
            <person name="Che J."/>
            <person name="Ge C."/>
            <person name="Shi H."/>
            <person name="Pan Z."/>
            <person name="Liu X."/>
        </authorList>
    </citation>
    <scope>NUCLEOTIDE SEQUENCE [LARGE SCALE GENOMIC DNA]</scope>
    <source>
        <strain evidence="1 2">FJAT-18043</strain>
    </source>
</reference>
<dbReference type="PATRIC" id="fig|1637975.4.peg.855"/>
<accession>A0A0Q3QKI4</accession>
<sequence>MSRPELYITLVVGPNCDMEVFAMRSTLEYFGAKVTVHWIGRPNDLIDVLSGEELDKRCDYLILAFHGDEGRLCMPELGEEVYEPDEPRGEFFDFHDVKRYTNLKNIKIIANGCTLGEEKLANAFLECGCHSYIAPDDYIDGNSSLMFVIRFMYEIINNKKNQQDAFEIAKSIDEECLMYQLFLSQNTIV</sequence>
<gene>
    <name evidence="1" type="ORF">AN957_05865</name>
</gene>
<evidence type="ECO:0000313" key="1">
    <source>
        <dbReference type="EMBL" id="KQL18166.1"/>
    </source>
</evidence>
<comment type="caution">
    <text evidence="1">The sequence shown here is derived from an EMBL/GenBank/DDBJ whole genome shotgun (WGS) entry which is preliminary data.</text>
</comment>
<organism evidence="1 2">
    <name type="scientific">Cytobacillus solani</name>
    <dbReference type="NCBI Taxonomy" id="1637975"/>
    <lineage>
        <taxon>Bacteria</taxon>
        <taxon>Bacillati</taxon>
        <taxon>Bacillota</taxon>
        <taxon>Bacilli</taxon>
        <taxon>Bacillales</taxon>
        <taxon>Bacillaceae</taxon>
        <taxon>Cytobacillus</taxon>
    </lineage>
</organism>
<name>A0A0Q3QKI4_9BACI</name>
<dbReference type="RefSeq" id="WP_053474632.1">
    <property type="nucleotide sequence ID" value="NZ_CP041305.1"/>
</dbReference>
<dbReference type="Proteomes" id="UP000050996">
    <property type="component" value="Unassembled WGS sequence"/>
</dbReference>
<evidence type="ECO:0000313" key="2">
    <source>
        <dbReference type="Proteomes" id="UP000050996"/>
    </source>
</evidence>
<keyword evidence="2" id="KW-1185">Reference proteome</keyword>
<dbReference type="AlphaFoldDB" id="A0A0Q3QKI4"/>
<protein>
    <submittedName>
        <fullName evidence="1">Delta-aminolevulinic acid dehydratase</fullName>
    </submittedName>
</protein>
<dbReference type="EMBL" id="LJIX01000006">
    <property type="protein sequence ID" value="KQL18166.1"/>
    <property type="molecule type" value="Genomic_DNA"/>
</dbReference>
<proteinExistence type="predicted"/>